<protein>
    <submittedName>
        <fullName evidence="1">Uncharacterized protein</fullName>
    </submittedName>
</protein>
<dbReference type="Proteomes" id="UP001363151">
    <property type="component" value="Unassembled WGS sequence"/>
</dbReference>
<sequence>MSVPLRILDRSQVHVKSAFLSGGPGFGSSSDKRISSGQAIARRMVSHNSSIARGAGALKSVGDHFYAPSGVADHLHAMVGDGLVARWAPLIESGKFAVGVHHVVDSYREMHSEPSETRYSPAGAAAGHVFAVEDGEVRDGASWREQDCPGSLAAGFLAAALNVGGLFNVARPVRRDVLSTLPTEFVVESYNGTQQIERAQHAIIGPALSFSTNCVYAPSEQRHECSTHGDAYDSRLLSGASPIYELNSGDVDFELKTRTFHAEKARESMDVVHGKARLVAANQSACAICIGFDGGPAGARDAVDGKVQPLSLSNLAETLKEIHEVHKLMAASARPDEVFFDFLGRSTWLKRVRGYLVAVSDVDSVKTEQKRFDFSKPRNQIQTDLRAALRYCLDRRQAWLDAPVTSTELAKTGPRVRPKNYFDLAISPGVADDARLPAASEIRVPLRFVGHISQSRARPWRESCVVDHVFRQKQLDIEVLGFDSRKCKRLLVSKGPEDWFRGMEIVSIASKPVPPITSTAVLNKALALMRDSPRPLKLGFAVADPGAFPADVDVPKPGALKLWETARPALETYRVRLRRVGKLDAAAALPVRCAAGHPQAVVGVGDLGGDLVVFEMAMESPTRPPPWAASAERQRVAAAADAAAKRAGDVSFARDVCEQEGGLWVPAQDEPCAREAIERKRKREARDDFDNALESMATAIVELRGCGVDVCAFENLMAQTKAKRRRRA</sequence>
<comment type="caution">
    <text evidence="1">The sequence shown here is derived from an EMBL/GenBank/DDBJ whole genome shotgun (WGS) entry which is preliminary data.</text>
</comment>
<evidence type="ECO:0000313" key="2">
    <source>
        <dbReference type="Proteomes" id="UP001363151"/>
    </source>
</evidence>
<organism evidence="1 2">
    <name type="scientific">Aureococcus anophagefferens</name>
    <name type="common">Harmful bloom alga</name>
    <dbReference type="NCBI Taxonomy" id="44056"/>
    <lineage>
        <taxon>Eukaryota</taxon>
        <taxon>Sar</taxon>
        <taxon>Stramenopiles</taxon>
        <taxon>Ochrophyta</taxon>
        <taxon>Pelagophyceae</taxon>
        <taxon>Pelagomonadales</taxon>
        <taxon>Pelagomonadaceae</taxon>
        <taxon>Aureococcus</taxon>
    </lineage>
</organism>
<gene>
    <name evidence="1" type="ORF">SO694_00180019</name>
</gene>
<evidence type="ECO:0000313" key="1">
    <source>
        <dbReference type="EMBL" id="KAK7230324.1"/>
    </source>
</evidence>
<name>A0ABR1FGF7_AURAN</name>
<keyword evidence="2" id="KW-1185">Reference proteome</keyword>
<reference evidence="1 2" key="1">
    <citation type="submission" date="2024-03" db="EMBL/GenBank/DDBJ databases">
        <title>Aureococcus anophagefferens CCMP1851 and Kratosvirus quantuckense: Draft genome of a second virus-susceptible host strain in the model system.</title>
        <authorList>
            <person name="Chase E."/>
            <person name="Truchon A.R."/>
            <person name="Schepens W."/>
            <person name="Wilhelm S.W."/>
        </authorList>
    </citation>
    <scope>NUCLEOTIDE SEQUENCE [LARGE SCALE GENOMIC DNA]</scope>
    <source>
        <strain evidence="1 2">CCMP1851</strain>
    </source>
</reference>
<proteinExistence type="predicted"/>
<accession>A0ABR1FGF7</accession>
<dbReference type="EMBL" id="JBBJCI010000437">
    <property type="protein sequence ID" value="KAK7230324.1"/>
    <property type="molecule type" value="Genomic_DNA"/>
</dbReference>